<keyword evidence="6 10" id="KW-0653">Protein transport</keyword>
<dbReference type="PANTHER" id="PTHR30081:SF1">
    <property type="entry name" value="PROTEIN TRANSLOCASE SUBUNIT SECD"/>
    <property type="match status" value="1"/>
</dbReference>
<dbReference type="NCBIfam" id="TIGR01129">
    <property type="entry name" value="secD"/>
    <property type="match status" value="1"/>
</dbReference>
<dbReference type="AlphaFoldDB" id="A0A8J7SK86"/>
<dbReference type="InterPro" id="IPR054384">
    <property type="entry name" value="SecDF_P1_head"/>
</dbReference>
<dbReference type="InterPro" id="IPR055344">
    <property type="entry name" value="SecD_SecF_C_bact"/>
</dbReference>
<keyword evidence="4" id="KW-0997">Cell inner membrane</keyword>
<keyword evidence="2 10" id="KW-0813">Transport</keyword>
<feature type="transmembrane region" description="Helical" evidence="10">
    <location>
        <begin position="486"/>
        <end position="510"/>
    </location>
</feature>
<organism evidence="15 16">
    <name type="scientific">Marivibrio halodurans</name>
    <dbReference type="NCBI Taxonomy" id="2039722"/>
    <lineage>
        <taxon>Bacteria</taxon>
        <taxon>Pseudomonadati</taxon>
        <taxon>Pseudomonadota</taxon>
        <taxon>Alphaproteobacteria</taxon>
        <taxon>Rhodospirillales</taxon>
        <taxon>Rhodospirillaceae</taxon>
        <taxon>Marivibrio</taxon>
    </lineage>
</organism>
<dbReference type="GO" id="GO:0005886">
    <property type="term" value="C:plasma membrane"/>
    <property type="evidence" value="ECO:0007669"/>
    <property type="project" value="UniProtKB-SubCell"/>
</dbReference>
<comment type="caution">
    <text evidence="10">Lacks conserved residue(s) required for the propagation of feature annotation.</text>
</comment>
<feature type="domain" description="SecDF P1 head subdomain" evidence="14">
    <location>
        <begin position="238"/>
        <end position="341"/>
    </location>
</feature>
<dbReference type="Pfam" id="PF02355">
    <property type="entry name" value="SecD_SecF_C"/>
    <property type="match status" value="1"/>
</dbReference>
<dbReference type="InterPro" id="IPR022646">
    <property type="entry name" value="SecD/SecF_CS"/>
</dbReference>
<evidence type="ECO:0000256" key="2">
    <source>
        <dbReference type="ARBA" id="ARBA00022448"/>
    </source>
</evidence>
<dbReference type="FunFam" id="3.30.1360.200:FF:000002">
    <property type="entry name" value="Preprotein translocase subunit SecD"/>
    <property type="match status" value="1"/>
</dbReference>
<dbReference type="InterPro" id="IPR048634">
    <property type="entry name" value="SecD_SecF_C"/>
</dbReference>
<evidence type="ECO:0000256" key="1">
    <source>
        <dbReference type="ARBA" id="ARBA00004651"/>
    </source>
</evidence>
<evidence type="ECO:0000259" key="13">
    <source>
        <dbReference type="Pfam" id="PF21760"/>
    </source>
</evidence>
<evidence type="ECO:0000313" key="16">
    <source>
        <dbReference type="Proteomes" id="UP000672602"/>
    </source>
</evidence>
<dbReference type="FunFam" id="1.20.1640.10:FF:000004">
    <property type="entry name" value="Protein translocase subunit SecD"/>
    <property type="match status" value="1"/>
</dbReference>
<comment type="caution">
    <text evidence="15">The sequence shown here is derived from an EMBL/GenBank/DDBJ whole genome shotgun (WGS) entry which is preliminary data.</text>
</comment>
<dbReference type="PANTHER" id="PTHR30081">
    <property type="entry name" value="PROTEIN-EXPORT MEMBRANE PROTEIN SEC"/>
    <property type="match status" value="1"/>
</dbReference>
<feature type="transmembrane region" description="Helical" evidence="10">
    <location>
        <begin position="455"/>
        <end position="480"/>
    </location>
</feature>
<evidence type="ECO:0000256" key="7">
    <source>
        <dbReference type="ARBA" id="ARBA00022989"/>
    </source>
</evidence>
<accession>A0A8J7SK86</accession>
<dbReference type="HAMAP" id="MF_01463_B">
    <property type="entry name" value="SecD_B"/>
    <property type="match status" value="1"/>
</dbReference>
<dbReference type="InterPro" id="IPR005791">
    <property type="entry name" value="SecD"/>
</dbReference>
<dbReference type="InterPro" id="IPR048631">
    <property type="entry name" value="SecD_1st"/>
</dbReference>
<protein>
    <recommendedName>
        <fullName evidence="10">Protein translocase subunit SecD</fullName>
    </recommendedName>
</protein>
<dbReference type="RefSeq" id="WP_210680604.1">
    <property type="nucleotide sequence ID" value="NZ_JAGMWN010000001.1"/>
</dbReference>
<dbReference type="GO" id="GO:0015450">
    <property type="term" value="F:protein-transporting ATPase activity"/>
    <property type="evidence" value="ECO:0007669"/>
    <property type="project" value="InterPro"/>
</dbReference>
<comment type="similarity">
    <text evidence="10">Belongs to the SecD/SecF family. SecD subfamily.</text>
</comment>
<feature type="transmembrane region" description="Helical" evidence="10">
    <location>
        <begin position="390"/>
        <end position="409"/>
    </location>
</feature>
<dbReference type="NCBIfam" id="TIGR00916">
    <property type="entry name" value="2A0604s01"/>
    <property type="match status" value="1"/>
</dbReference>
<evidence type="ECO:0000256" key="3">
    <source>
        <dbReference type="ARBA" id="ARBA00022475"/>
    </source>
</evidence>
<proteinExistence type="inferred from homology"/>
<dbReference type="Gene3D" id="3.30.70.3400">
    <property type="match status" value="1"/>
</dbReference>
<dbReference type="Pfam" id="PF07549">
    <property type="entry name" value="Sec_GG"/>
    <property type="match status" value="1"/>
</dbReference>
<evidence type="ECO:0000256" key="10">
    <source>
        <dbReference type="HAMAP-Rule" id="MF_01463"/>
    </source>
</evidence>
<keyword evidence="5 10" id="KW-0812">Transmembrane</keyword>
<dbReference type="Proteomes" id="UP000672602">
    <property type="component" value="Unassembled WGS sequence"/>
</dbReference>
<keyword evidence="3 10" id="KW-1003">Cell membrane</keyword>
<evidence type="ECO:0000259" key="14">
    <source>
        <dbReference type="Pfam" id="PF22599"/>
    </source>
</evidence>
<feature type="domain" description="Protein export membrane protein SecD/SecF C-terminal" evidence="12">
    <location>
        <begin position="345"/>
        <end position="513"/>
    </location>
</feature>
<dbReference type="GO" id="GO:0043952">
    <property type="term" value="P:protein transport by the Sec complex"/>
    <property type="evidence" value="ECO:0007669"/>
    <property type="project" value="UniProtKB-UniRule"/>
</dbReference>
<keyword evidence="16" id="KW-1185">Reference proteome</keyword>
<name>A0A8J7SK86_9PROT</name>
<gene>
    <name evidence="10 15" type="primary">secD</name>
    <name evidence="15" type="ORF">KAJ83_03470</name>
</gene>
<feature type="region of interest" description="Disordered" evidence="11">
    <location>
        <begin position="210"/>
        <end position="237"/>
    </location>
</feature>
<dbReference type="Gene3D" id="1.20.1640.10">
    <property type="entry name" value="Multidrug efflux transporter AcrB transmembrane domain"/>
    <property type="match status" value="1"/>
</dbReference>
<dbReference type="Pfam" id="PF22599">
    <property type="entry name" value="SecDF_P1_head"/>
    <property type="match status" value="1"/>
</dbReference>
<evidence type="ECO:0000256" key="8">
    <source>
        <dbReference type="ARBA" id="ARBA00023010"/>
    </source>
</evidence>
<evidence type="ECO:0000256" key="6">
    <source>
        <dbReference type="ARBA" id="ARBA00022927"/>
    </source>
</evidence>
<keyword evidence="9 10" id="KW-0472">Membrane</keyword>
<dbReference type="Pfam" id="PF21760">
    <property type="entry name" value="SecD_1st"/>
    <property type="match status" value="1"/>
</dbReference>
<evidence type="ECO:0000256" key="5">
    <source>
        <dbReference type="ARBA" id="ARBA00022692"/>
    </source>
</evidence>
<dbReference type="EMBL" id="JAGMWN010000001">
    <property type="protein sequence ID" value="MBP5856053.1"/>
    <property type="molecule type" value="Genomic_DNA"/>
</dbReference>
<feature type="domain" description="Protein translocase subunit SecDF P1" evidence="13">
    <location>
        <begin position="149"/>
        <end position="207"/>
    </location>
</feature>
<dbReference type="GO" id="GO:0006605">
    <property type="term" value="P:protein targeting"/>
    <property type="evidence" value="ECO:0007669"/>
    <property type="project" value="UniProtKB-UniRule"/>
</dbReference>
<keyword evidence="8 10" id="KW-0811">Translocation</keyword>
<evidence type="ECO:0000256" key="11">
    <source>
        <dbReference type="SAM" id="MobiDB-lite"/>
    </source>
</evidence>
<feature type="transmembrane region" description="Helical" evidence="10">
    <location>
        <begin position="415"/>
        <end position="434"/>
    </location>
</feature>
<dbReference type="SUPFAM" id="SSF82866">
    <property type="entry name" value="Multidrug efflux transporter AcrB transmembrane domain"/>
    <property type="match status" value="1"/>
</dbReference>
<comment type="subcellular location">
    <subcellularLocation>
        <location evidence="1 10">Cell membrane</location>
        <topology evidence="1 10">Multi-pass membrane protein</topology>
    </subcellularLocation>
</comment>
<sequence length="524" mass="56250">MLQFPLWKKILIAAVCALGLIYALPNFAPSAFKDLPSWAPSKTVNLGLDLQGGAHLLMQVETEAVIAERLQSTEEAVRGALREARVRARGLGVTNGAVTFTLADPDKVDEVRDIVRDLDDEITVDATETGSFRLGLPDSAREELISNAIDQSIEIVRRRVDEFGTTEPTIQRQGEDRILVQVPGIGDTARLKEVLNTTAKMTFHLVDRSESVQEARQGRVPPGLDLMPSRETGPDGEPVQYYLVERRVIVSGENLTNAQSTFQQGRAVVSFSFDSRGAQRFGEATTENTGEQLAIVLDNEVVSAPRINEPILGGNGIITGDFSLQETEDLAILLRAGALPAPLTYIEERSVGPGLGQDSIEAGKLASIIGFVAVAAFMAASYGLFGLMTVLALVVNLALILALLSALQATLTLPGIAGIVLTVGMAVDANVLIFERIREEARNGRNPISSVDAGYRGALSTIIDANLTTLIAAVLLFAFGSGPIRGFAVTLSIGIVTSMFTAIMVTRFFVVSWLRAKRPQTLPI</sequence>
<evidence type="ECO:0000256" key="4">
    <source>
        <dbReference type="ARBA" id="ARBA00022519"/>
    </source>
</evidence>
<evidence type="ECO:0000256" key="9">
    <source>
        <dbReference type="ARBA" id="ARBA00023136"/>
    </source>
</evidence>
<dbReference type="InterPro" id="IPR022813">
    <property type="entry name" value="SecD/SecF_arch_bac"/>
</dbReference>
<dbReference type="GO" id="GO:0065002">
    <property type="term" value="P:intracellular protein transmembrane transport"/>
    <property type="evidence" value="ECO:0007669"/>
    <property type="project" value="UniProtKB-UniRule"/>
</dbReference>
<evidence type="ECO:0000313" key="15">
    <source>
        <dbReference type="EMBL" id="MBP5856053.1"/>
    </source>
</evidence>
<comment type="subunit">
    <text evidence="10">Forms a complex with SecF. Part of the essential Sec protein translocation apparatus which comprises SecA, SecYEG and auxiliary proteins SecDF-YajC and YidC.</text>
</comment>
<dbReference type="Gene3D" id="3.30.1360.200">
    <property type="match status" value="1"/>
</dbReference>
<evidence type="ECO:0000259" key="12">
    <source>
        <dbReference type="Pfam" id="PF02355"/>
    </source>
</evidence>
<keyword evidence="7 10" id="KW-1133">Transmembrane helix</keyword>
<reference evidence="15" key="1">
    <citation type="submission" date="2021-04" db="EMBL/GenBank/DDBJ databases">
        <authorList>
            <person name="Zhang D.-C."/>
        </authorList>
    </citation>
    <scope>NUCLEOTIDE SEQUENCE</scope>
    <source>
        <strain evidence="15">CGMCC 1.15697</strain>
    </source>
</reference>
<comment type="function">
    <text evidence="10">Part of the Sec protein translocase complex. Interacts with the SecYEG preprotein conducting channel. SecDF uses the proton motive force (PMF) to complete protein translocation after the ATP-dependent function of SecA.</text>
</comment>